<protein>
    <recommendedName>
        <fullName evidence="5">SH2 domain-containing protein</fullName>
    </recommendedName>
</protein>
<keyword evidence="3" id="KW-0812">Transmembrane</keyword>
<dbReference type="CDD" id="cd00173">
    <property type="entry name" value="SH2"/>
    <property type="match status" value="2"/>
</dbReference>
<feature type="transmembrane region" description="Helical" evidence="3">
    <location>
        <begin position="159"/>
        <end position="181"/>
    </location>
</feature>
<dbReference type="InterPro" id="IPR000980">
    <property type="entry name" value="SH2"/>
</dbReference>
<evidence type="ECO:0000259" key="5">
    <source>
        <dbReference type="PROSITE" id="PS50001"/>
    </source>
</evidence>
<gene>
    <name evidence="6" type="ORF">V1264_024768</name>
</gene>
<evidence type="ECO:0000256" key="2">
    <source>
        <dbReference type="PROSITE-ProRule" id="PRU00191"/>
    </source>
</evidence>
<dbReference type="GO" id="GO:0030971">
    <property type="term" value="F:receptor tyrosine kinase binding"/>
    <property type="evidence" value="ECO:0007669"/>
    <property type="project" value="TreeGrafter"/>
</dbReference>
<dbReference type="PROSITE" id="PS50001">
    <property type="entry name" value="SH2"/>
    <property type="match status" value="4"/>
</dbReference>
<accession>A0AAN9ALV9</accession>
<feature type="domain" description="SH2" evidence="5">
    <location>
        <begin position="323"/>
        <end position="419"/>
    </location>
</feature>
<feature type="chain" id="PRO_5042816010" description="SH2 domain-containing protein" evidence="4">
    <location>
        <begin position="24"/>
        <end position="629"/>
    </location>
</feature>
<keyword evidence="1 2" id="KW-0727">SH2 domain</keyword>
<dbReference type="GO" id="GO:0035591">
    <property type="term" value="F:signaling adaptor activity"/>
    <property type="evidence" value="ECO:0007669"/>
    <property type="project" value="TreeGrafter"/>
</dbReference>
<keyword evidence="3" id="KW-0472">Membrane</keyword>
<dbReference type="PANTHER" id="PTHR19969:SF5">
    <property type="entry name" value="CRK-LIKE PROTEIN"/>
    <property type="match status" value="1"/>
</dbReference>
<keyword evidence="3" id="KW-1133">Transmembrane helix</keyword>
<evidence type="ECO:0000256" key="3">
    <source>
        <dbReference type="SAM" id="Phobius"/>
    </source>
</evidence>
<sequence>MATASFNSIMLLLLPLLAIVADTNNIAGQAYCTYPSVPEGQPSVMTFHFSRDIDKDSVGFFIYLRRDAEPGTDILRCDRQNPVSQVECKSKNVHFKFVNLTSYSISMLIQDTSKELQDNYTLQIYEKSSPLPAIVCRLTVMDERHTSSPPPDVENDNSWIAAPVIIVLLLLLLGVGILYYLRKRSSRNRPANTIAGETKKEPLLGSKKPDVDSFKGKRWFFEHFTKEDEAKLLKSEKTKPGSFLITVGSTNPNHFILAVFLDGVIKRFPISRHDNGVTFLDTKTTFQTLTELVQHYTEHEIQVGATVWGRLSKHFRKEPDAEWYFGKFTREDEDKLLQTARNKPGSFLIRDGITEPDDYVLAVMFEGAIKHFTIIEEEDGFNFRDADKFYTNLEELVDYFKEHKINVGSETYGTLTQPFEKKQLDGLYLEEFPTKDDGTFLQSHRKRTGSFLITTGSTNPNHYILAVYFDGAVKRFPISREGNGYKFLDTGMFFRTLTELMNYYKAHDIQSGGKVWGKLSERFRPEPKEEWYFGTFTRDDEQKLLLSGKKGPGSFLIRDGTTDPDNYVLAVNFAGKINHFTIIPEENAFNFREAGTVFRRLADLVDHYKEHEIVVHGTGYGKLVEPFVK</sequence>
<feature type="domain" description="SH2" evidence="5">
    <location>
        <begin position="427"/>
        <end position="505"/>
    </location>
</feature>
<feature type="domain" description="SH2" evidence="5">
    <location>
        <begin position="531"/>
        <end position="627"/>
    </location>
</feature>
<reference evidence="6 7" key="1">
    <citation type="submission" date="2024-02" db="EMBL/GenBank/DDBJ databases">
        <title>Chromosome-scale genome assembly of the rough periwinkle Littorina saxatilis.</title>
        <authorList>
            <person name="De Jode A."/>
            <person name="Faria R."/>
            <person name="Formenti G."/>
            <person name="Sims Y."/>
            <person name="Smith T.P."/>
            <person name="Tracey A."/>
            <person name="Wood J.M.D."/>
            <person name="Zagrodzka Z.B."/>
            <person name="Johannesson K."/>
            <person name="Butlin R.K."/>
            <person name="Leder E.H."/>
        </authorList>
    </citation>
    <scope>NUCLEOTIDE SEQUENCE [LARGE SCALE GENOMIC DNA]</scope>
    <source>
        <strain evidence="6">Snail1</strain>
        <tissue evidence="6">Muscle</tissue>
    </source>
</reference>
<dbReference type="GO" id="GO:0016477">
    <property type="term" value="P:cell migration"/>
    <property type="evidence" value="ECO:0007669"/>
    <property type="project" value="TreeGrafter"/>
</dbReference>
<organism evidence="6 7">
    <name type="scientific">Littorina saxatilis</name>
    <dbReference type="NCBI Taxonomy" id="31220"/>
    <lineage>
        <taxon>Eukaryota</taxon>
        <taxon>Metazoa</taxon>
        <taxon>Spiralia</taxon>
        <taxon>Lophotrochozoa</taxon>
        <taxon>Mollusca</taxon>
        <taxon>Gastropoda</taxon>
        <taxon>Caenogastropoda</taxon>
        <taxon>Littorinimorpha</taxon>
        <taxon>Littorinoidea</taxon>
        <taxon>Littorinidae</taxon>
        <taxon>Littorina</taxon>
    </lineage>
</organism>
<feature type="domain" description="SH2" evidence="5">
    <location>
        <begin position="219"/>
        <end position="315"/>
    </location>
</feature>
<evidence type="ECO:0000256" key="4">
    <source>
        <dbReference type="SAM" id="SignalP"/>
    </source>
</evidence>
<keyword evidence="4" id="KW-0732">Signal</keyword>
<dbReference type="PANTHER" id="PTHR19969">
    <property type="entry name" value="SH2-SH3 ADAPTOR PROTEIN-RELATED"/>
    <property type="match status" value="1"/>
</dbReference>
<evidence type="ECO:0000313" key="6">
    <source>
        <dbReference type="EMBL" id="KAK7089245.1"/>
    </source>
</evidence>
<dbReference type="GO" id="GO:0005737">
    <property type="term" value="C:cytoplasm"/>
    <property type="evidence" value="ECO:0007669"/>
    <property type="project" value="TreeGrafter"/>
</dbReference>
<dbReference type="InterPro" id="IPR036860">
    <property type="entry name" value="SH2_dom_sf"/>
</dbReference>
<dbReference type="GO" id="GO:0007167">
    <property type="term" value="P:enzyme-linked receptor protein signaling pathway"/>
    <property type="evidence" value="ECO:0007669"/>
    <property type="project" value="TreeGrafter"/>
</dbReference>
<dbReference type="AlphaFoldDB" id="A0AAN9ALV9"/>
<dbReference type="Gene3D" id="3.30.505.10">
    <property type="entry name" value="SH2 domain"/>
    <property type="match status" value="4"/>
</dbReference>
<dbReference type="SMART" id="SM00252">
    <property type="entry name" value="SH2"/>
    <property type="match status" value="4"/>
</dbReference>
<feature type="signal peptide" evidence="4">
    <location>
        <begin position="1"/>
        <end position="23"/>
    </location>
</feature>
<dbReference type="SUPFAM" id="SSF55550">
    <property type="entry name" value="SH2 domain"/>
    <property type="match status" value="4"/>
</dbReference>
<dbReference type="EMBL" id="JBAMIC010002452">
    <property type="protein sequence ID" value="KAK7089245.1"/>
    <property type="molecule type" value="Genomic_DNA"/>
</dbReference>
<dbReference type="Pfam" id="PF00017">
    <property type="entry name" value="SH2"/>
    <property type="match status" value="4"/>
</dbReference>
<evidence type="ECO:0000313" key="7">
    <source>
        <dbReference type="Proteomes" id="UP001374579"/>
    </source>
</evidence>
<dbReference type="Proteomes" id="UP001374579">
    <property type="component" value="Unassembled WGS sequence"/>
</dbReference>
<dbReference type="PRINTS" id="PR00401">
    <property type="entry name" value="SH2DOMAIN"/>
</dbReference>
<name>A0AAN9ALV9_9CAEN</name>
<evidence type="ECO:0000256" key="1">
    <source>
        <dbReference type="ARBA" id="ARBA00022999"/>
    </source>
</evidence>
<proteinExistence type="predicted"/>
<comment type="caution">
    <text evidence="6">The sequence shown here is derived from an EMBL/GenBank/DDBJ whole genome shotgun (WGS) entry which is preliminary data.</text>
</comment>
<keyword evidence="7" id="KW-1185">Reference proteome</keyword>
<dbReference type="InterPro" id="IPR051184">
    <property type="entry name" value="Tyrosine-phos_adapter"/>
</dbReference>